<gene>
    <name evidence="1" type="ORF">K4L44_05225</name>
</gene>
<reference evidence="1" key="1">
    <citation type="submission" date="2021-08" db="EMBL/GenBank/DDBJ databases">
        <title>Novel anaerobic bacterium isolated from sea squirt in East Sea, Republic of Korea.</title>
        <authorList>
            <person name="Nguyen T.H."/>
            <person name="Li Z."/>
            <person name="Lee Y.-J."/>
            <person name="Ko J."/>
            <person name="Kim S.-G."/>
        </authorList>
    </citation>
    <scope>NUCLEOTIDE SEQUENCE</scope>
    <source>
        <strain evidence="1">KCTC 25031</strain>
    </source>
</reference>
<sequence length="92" mass="10849">MRHKTIDNDILYNDILRPEILQQMGDPLEQLNSIINWEIFRPKLELIYEKDWKSNAGASSHCPILMFKILILQRLDVLHLFGQLDKALIFTT</sequence>
<organism evidence="1 2">
    <name type="scientific">Halosquirtibacter laminarini</name>
    <dbReference type="NCBI Taxonomy" id="3374600"/>
    <lineage>
        <taxon>Bacteria</taxon>
        <taxon>Pseudomonadati</taxon>
        <taxon>Bacteroidota</taxon>
        <taxon>Bacteroidia</taxon>
        <taxon>Marinilabiliales</taxon>
        <taxon>Prolixibacteraceae</taxon>
        <taxon>Halosquirtibacter</taxon>
    </lineage>
</organism>
<dbReference type="EMBL" id="CP081303">
    <property type="protein sequence ID" value="QZE15237.1"/>
    <property type="molecule type" value="Genomic_DNA"/>
</dbReference>
<evidence type="ECO:0000313" key="2">
    <source>
        <dbReference type="Proteomes" id="UP000826212"/>
    </source>
</evidence>
<accession>A0AC61NQ59</accession>
<name>A0AC61NQ59_9BACT</name>
<keyword evidence="2" id="KW-1185">Reference proteome</keyword>
<protein>
    <submittedName>
        <fullName evidence="1">Uncharacterized protein</fullName>
    </submittedName>
</protein>
<proteinExistence type="predicted"/>
<dbReference type="Proteomes" id="UP000826212">
    <property type="component" value="Chromosome"/>
</dbReference>
<evidence type="ECO:0000313" key="1">
    <source>
        <dbReference type="EMBL" id="QZE15237.1"/>
    </source>
</evidence>